<organism evidence="2 3">
    <name type="scientific">Enterococcus alishanensis</name>
    <dbReference type="NCBI Taxonomy" id="1303817"/>
    <lineage>
        <taxon>Bacteria</taxon>
        <taxon>Bacillati</taxon>
        <taxon>Bacillota</taxon>
        <taxon>Bacilli</taxon>
        <taxon>Lactobacillales</taxon>
        <taxon>Enterococcaceae</taxon>
        <taxon>Enterococcus</taxon>
    </lineage>
</organism>
<keyword evidence="3" id="KW-1185">Reference proteome</keyword>
<accession>A0ABS6TCI3</accession>
<name>A0ABS6TCI3_9ENTE</name>
<feature type="chain" id="PRO_5046465679" description="Lipoprotein" evidence="1">
    <location>
        <begin position="25"/>
        <end position="378"/>
    </location>
</feature>
<evidence type="ECO:0000313" key="2">
    <source>
        <dbReference type="EMBL" id="MBV7390621.1"/>
    </source>
</evidence>
<dbReference type="RefSeq" id="WP_218325680.1">
    <property type="nucleotide sequence ID" value="NZ_JAHUZB010000003.1"/>
</dbReference>
<feature type="signal peptide" evidence="1">
    <location>
        <begin position="1"/>
        <end position="24"/>
    </location>
</feature>
<evidence type="ECO:0008006" key="4">
    <source>
        <dbReference type="Google" id="ProtNLM"/>
    </source>
</evidence>
<protein>
    <recommendedName>
        <fullName evidence="4">Lipoprotein</fullName>
    </recommendedName>
</protein>
<evidence type="ECO:0000313" key="3">
    <source>
        <dbReference type="Proteomes" id="UP000774130"/>
    </source>
</evidence>
<keyword evidence="1" id="KW-0732">Signal</keyword>
<sequence>MKKCRMFLIILAALFFLTGCGKKASDDFKETLEQQNEMNSSDFTLKMKTIEFGDTENVSSIIAGAMGDRLKLAVITGENIIDSENETADTNFSMDLSDYQLPMHFITDLKKGNMYLEATYLIEILKIAASLNDMNAEDFYDFSNIEGKYIEATAEEEADELSMESPEETTESGYDFAEMRSIFSKEYFYGYLGTRGNDAFKVTKETMSYTFNSKSFKEFLSYVSDEGDERQKIIATEMLKELATNEGLIDMNIKMTLNKAKNSAKIDFKFSTDETDTAIRKIAGTLNLKYKDSKKTVKLPKDDEIITGQEVESDLEEQQGGDQYMSEEDFQEIYDYVSQYQAAITPEIAQQILEEYAPYLTEEQLARLESLLQGQIAA</sequence>
<proteinExistence type="predicted"/>
<dbReference type="PROSITE" id="PS51257">
    <property type="entry name" value="PROKAR_LIPOPROTEIN"/>
    <property type="match status" value="1"/>
</dbReference>
<gene>
    <name evidence="2" type="ORF">KUA55_08015</name>
</gene>
<reference evidence="2 3" key="1">
    <citation type="submission" date="2021-06" db="EMBL/GenBank/DDBJ databases">
        <title>Enterococcus alishanensis sp. nov., a novel lactic acid bacterium isolated from fresh coffee beans.</title>
        <authorList>
            <person name="Chen Y.-S."/>
        </authorList>
    </citation>
    <scope>NUCLEOTIDE SEQUENCE [LARGE SCALE GENOMIC DNA]</scope>
    <source>
        <strain evidence="2 3">ALS3</strain>
    </source>
</reference>
<dbReference type="EMBL" id="JAHUZB010000003">
    <property type="protein sequence ID" value="MBV7390621.1"/>
    <property type="molecule type" value="Genomic_DNA"/>
</dbReference>
<comment type="caution">
    <text evidence="2">The sequence shown here is derived from an EMBL/GenBank/DDBJ whole genome shotgun (WGS) entry which is preliminary data.</text>
</comment>
<dbReference type="Proteomes" id="UP000774130">
    <property type="component" value="Unassembled WGS sequence"/>
</dbReference>
<evidence type="ECO:0000256" key="1">
    <source>
        <dbReference type="SAM" id="SignalP"/>
    </source>
</evidence>